<dbReference type="EMBL" id="QLMC01000007">
    <property type="protein sequence ID" value="RAJ92490.1"/>
    <property type="molecule type" value="Genomic_DNA"/>
</dbReference>
<sequence length="125" mass="14617">MMYKRQSPNPIAPFENLLPQWGEAADELYQNFHFLNFVLQESDRLLIPEETVQNVLSLKEVLINTVAELIQDLPSTIHRVSNQKSETVSRFNKHTDTLKTVNEQTNAYVEQLLHDYPSLKNWFES</sequence>
<protein>
    <submittedName>
        <fullName evidence="1">Uncharacterized protein</fullName>
    </submittedName>
</protein>
<gene>
    <name evidence="1" type="ORF">LX87_04820</name>
</gene>
<evidence type="ECO:0000313" key="1">
    <source>
        <dbReference type="EMBL" id="RAJ92490.1"/>
    </source>
</evidence>
<keyword evidence="2" id="KW-1185">Reference proteome</keyword>
<dbReference type="OrthoDB" id="957014at2"/>
<organism evidence="1 2">
    <name type="scientific">Larkinella arboricola</name>
    <dbReference type="NCBI Taxonomy" id="643671"/>
    <lineage>
        <taxon>Bacteria</taxon>
        <taxon>Pseudomonadati</taxon>
        <taxon>Bacteroidota</taxon>
        <taxon>Cytophagia</taxon>
        <taxon>Cytophagales</taxon>
        <taxon>Spirosomataceae</taxon>
        <taxon>Larkinella</taxon>
    </lineage>
</organism>
<reference evidence="1 2" key="1">
    <citation type="submission" date="2018-06" db="EMBL/GenBank/DDBJ databases">
        <title>Genomic Encyclopedia of Archaeal and Bacterial Type Strains, Phase II (KMG-II): from individual species to whole genera.</title>
        <authorList>
            <person name="Goeker M."/>
        </authorList>
    </citation>
    <scope>NUCLEOTIDE SEQUENCE [LARGE SCALE GENOMIC DNA]</scope>
    <source>
        <strain evidence="1 2">DSM 21851</strain>
    </source>
</reference>
<accession>A0A327WMJ2</accession>
<dbReference type="Proteomes" id="UP000248790">
    <property type="component" value="Unassembled WGS sequence"/>
</dbReference>
<name>A0A327WMJ2_LARAB</name>
<dbReference type="RefSeq" id="WP_111630841.1">
    <property type="nucleotide sequence ID" value="NZ_QLMC01000007.1"/>
</dbReference>
<dbReference type="AlphaFoldDB" id="A0A327WMJ2"/>
<proteinExistence type="predicted"/>
<comment type="caution">
    <text evidence="1">The sequence shown here is derived from an EMBL/GenBank/DDBJ whole genome shotgun (WGS) entry which is preliminary data.</text>
</comment>
<evidence type="ECO:0000313" key="2">
    <source>
        <dbReference type="Proteomes" id="UP000248790"/>
    </source>
</evidence>